<sequence length="96" mass="10429">MKTKLVLAMPVLLLSACTSPLPYHYACDDGQTFGAMMMSDYAVVHVDGTEYELSRIRSASGVLYESENGSVKLHTKGDEALLVVGERSLQACTLSR</sequence>
<keyword evidence="1 5" id="KW-0732">Signal</keyword>
<dbReference type="RefSeq" id="WP_040528615.1">
    <property type="nucleotide sequence ID" value="NZ_CABMOB010000001.1"/>
</dbReference>
<protein>
    <submittedName>
        <fullName evidence="7">Membrane-bound lysozyme-inhibitor of c-type lysozyme</fullName>
    </submittedName>
</protein>
<dbReference type="Pfam" id="PF09864">
    <property type="entry name" value="MliC"/>
    <property type="match status" value="1"/>
</dbReference>
<name>A0A377HQF9_GRIHO</name>
<evidence type="ECO:0000256" key="2">
    <source>
        <dbReference type="ARBA" id="ARBA00023136"/>
    </source>
</evidence>
<proteinExistence type="predicted"/>
<dbReference type="SUPFAM" id="SSF141488">
    <property type="entry name" value="YdhA-like"/>
    <property type="match status" value="1"/>
</dbReference>
<dbReference type="Proteomes" id="UP000254512">
    <property type="component" value="Unassembled WGS sequence"/>
</dbReference>
<dbReference type="EMBL" id="UGHD01000002">
    <property type="protein sequence ID" value="STO58427.1"/>
    <property type="molecule type" value="Genomic_DNA"/>
</dbReference>
<dbReference type="KEGG" id="gho:AL542_12130"/>
<gene>
    <name evidence="7" type="ORF">NCTC11645_02862</name>
</gene>
<dbReference type="Gene3D" id="2.40.128.200">
    <property type="match status" value="1"/>
</dbReference>
<feature type="signal peptide" evidence="5">
    <location>
        <begin position="1"/>
        <end position="25"/>
    </location>
</feature>
<evidence type="ECO:0000256" key="5">
    <source>
        <dbReference type="SAM" id="SignalP"/>
    </source>
</evidence>
<feature type="domain" description="C-type lysozyme inhibitor" evidence="6">
    <location>
        <begin position="25"/>
        <end position="87"/>
    </location>
</feature>
<dbReference type="GeneID" id="58896676"/>
<feature type="chain" id="PRO_5016904672" evidence="5">
    <location>
        <begin position="26"/>
        <end position="96"/>
    </location>
</feature>
<dbReference type="InterPro" id="IPR018660">
    <property type="entry name" value="MliC"/>
</dbReference>
<dbReference type="InterPro" id="IPR036328">
    <property type="entry name" value="MliC_sf"/>
</dbReference>
<dbReference type="PROSITE" id="PS51257">
    <property type="entry name" value="PROKAR_LIPOPROTEIN"/>
    <property type="match status" value="1"/>
</dbReference>
<evidence type="ECO:0000313" key="7">
    <source>
        <dbReference type="EMBL" id="STO58427.1"/>
    </source>
</evidence>
<evidence type="ECO:0000256" key="3">
    <source>
        <dbReference type="ARBA" id="ARBA00023139"/>
    </source>
</evidence>
<evidence type="ECO:0000256" key="4">
    <source>
        <dbReference type="ARBA" id="ARBA00023288"/>
    </source>
</evidence>
<dbReference type="AlphaFoldDB" id="A0A377HQF9"/>
<organism evidence="7 8">
    <name type="scientific">Grimontia hollisae</name>
    <name type="common">Vibrio hollisae</name>
    <dbReference type="NCBI Taxonomy" id="673"/>
    <lineage>
        <taxon>Bacteria</taxon>
        <taxon>Pseudomonadati</taxon>
        <taxon>Pseudomonadota</taxon>
        <taxon>Gammaproteobacteria</taxon>
        <taxon>Vibrionales</taxon>
        <taxon>Vibrionaceae</taxon>
        <taxon>Grimontia</taxon>
    </lineage>
</organism>
<keyword evidence="4" id="KW-0449">Lipoprotein</keyword>
<keyword evidence="2" id="KW-0472">Membrane</keyword>
<accession>A0A377HQF9</accession>
<keyword evidence="3" id="KW-0564">Palmitate</keyword>
<evidence type="ECO:0000259" key="6">
    <source>
        <dbReference type="Pfam" id="PF09864"/>
    </source>
</evidence>
<evidence type="ECO:0000313" key="8">
    <source>
        <dbReference type="Proteomes" id="UP000254512"/>
    </source>
</evidence>
<evidence type="ECO:0000256" key="1">
    <source>
        <dbReference type="ARBA" id="ARBA00022729"/>
    </source>
</evidence>
<reference evidence="7 8" key="1">
    <citation type="submission" date="2018-06" db="EMBL/GenBank/DDBJ databases">
        <authorList>
            <consortium name="Pathogen Informatics"/>
            <person name="Doyle S."/>
        </authorList>
    </citation>
    <scope>NUCLEOTIDE SEQUENCE [LARGE SCALE GENOMIC DNA]</scope>
    <source>
        <strain evidence="7 8">NCTC11645</strain>
    </source>
</reference>